<dbReference type="RefSeq" id="XP_007367653.1">
    <property type="nucleotide sequence ID" value="XM_007367591.1"/>
</dbReference>
<evidence type="ECO:0000313" key="2">
    <source>
        <dbReference type="Proteomes" id="UP000053319"/>
    </source>
</evidence>
<dbReference type="OrthoDB" id="2734653at2759"/>
<reference evidence="1 2" key="1">
    <citation type="journal article" date="2012" name="Science">
        <title>The Paleozoic origin of enzymatic lignin decomposition reconstructed from 31 fungal genomes.</title>
        <authorList>
            <person name="Floudas D."/>
            <person name="Binder M."/>
            <person name="Riley R."/>
            <person name="Barry K."/>
            <person name="Blanchette R.A."/>
            <person name="Henrissat B."/>
            <person name="Martinez A.T."/>
            <person name="Otillar R."/>
            <person name="Spatafora J.W."/>
            <person name="Yadav J.S."/>
            <person name="Aerts A."/>
            <person name="Benoit I."/>
            <person name="Boyd A."/>
            <person name="Carlson A."/>
            <person name="Copeland A."/>
            <person name="Coutinho P.M."/>
            <person name="de Vries R.P."/>
            <person name="Ferreira P."/>
            <person name="Findley K."/>
            <person name="Foster B."/>
            <person name="Gaskell J."/>
            <person name="Glotzer D."/>
            <person name="Gorecki P."/>
            <person name="Heitman J."/>
            <person name="Hesse C."/>
            <person name="Hori C."/>
            <person name="Igarashi K."/>
            <person name="Jurgens J.A."/>
            <person name="Kallen N."/>
            <person name="Kersten P."/>
            <person name="Kohler A."/>
            <person name="Kuees U."/>
            <person name="Kumar T.K.A."/>
            <person name="Kuo A."/>
            <person name="LaButti K."/>
            <person name="Larrondo L.F."/>
            <person name="Lindquist E."/>
            <person name="Ling A."/>
            <person name="Lombard V."/>
            <person name="Lucas S."/>
            <person name="Lundell T."/>
            <person name="Martin R."/>
            <person name="McLaughlin D.J."/>
            <person name="Morgenstern I."/>
            <person name="Morin E."/>
            <person name="Murat C."/>
            <person name="Nagy L.G."/>
            <person name="Nolan M."/>
            <person name="Ohm R.A."/>
            <person name="Patyshakuliyeva A."/>
            <person name="Rokas A."/>
            <person name="Ruiz-Duenas F.J."/>
            <person name="Sabat G."/>
            <person name="Salamov A."/>
            <person name="Samejima M."/>
            <person name="Schmutz J."/>
            <person name="Slot J.C."/>
            <person name="St John F."/>
            <person name="Stenlid J."/>
            <person name="Sun H."/>
            <person name="Sun S."/>
            <person name="Syed K."/>
            <person name="Tsang A."/>
            <person name="Wiebenga A."/>
            <person name="Young D."/>
            <person name="Pisabarro A."/>
            <person name="Eastwood D.C."/>
            <person name="Martin F."/>
            <person name="Cullen D."/>
            <person name="Grigoriev I.V."/>
            <person name="Hibbett D.S."/>
        </authorList>
    </citation>
    <scope>NUCLEOTIDE SEQUENCE [LARGE SCALE GENOMIC DNA]</scope>
    <source>
        <strain evidence="1 2">LYAD-421 SS1</strain>
    </source>
</reference>
<evidence type="ECO:0008006" key="3">
    <source>
        <dbReference type="Google" id="ProtNLM"/>
    </source>
</evidence>
<dbReference type="HOGENOM" id="CLU_990519_0_0_1"/>
<evidence type="ECO:0000313" key="1">
    <source>
        <dbReference type="EMBL" id="EJF59715.1"/>
    </source>
</evidence>
<protein>
    <recommendedName>
        <fullName evidence="3">F-box domain-containing protein</fullName>
    </recommendedName>
</protein>
<dbReference type="KEGG" id="dsq:DICSQDRAFT_171890"/>
<name>R7SVE4_DICSQ</name>
<dbReference type="AlphaFoldDB" id="R7SVE4"/>
<sequence>MLMQLASANITTLTLSGVAFLNLAHVQSFVCALPKLSDLSIRRIVYNNTITRHANLLPLTSRSLDAEYRLASPPALSFLCFEPELASVATVATFEVAAWLGNGPSTNTLKSLLVPYSSISPQAILKHFGPTVSHLALPLRTLDRSAAYGHDQPLSGYTNLGNLTIFMDSYNDHQGSWYLLPVFLERYLLSQHLRVLAIEVHLDYPTRSTAILDWTALDHLNDVLDDEKFELLEKVEFKILLKKVCWDLATEMAMLLHSVEGRLYIPAAAGKLFTRYERIGY</sequence>
<proteinExistence type="predicted"/>
<dbReference type="GeneID" id="18839427"/>
<gene>
    <name evidence="1" type="ORF">DICSQDRAFT_171890</name>
</gene>
<dbReference type="Proteomes" id="UP000053319">
    <property type="component" value="Unassembled WGS sequence"/>
</dbReference>
<organism evidence="1 2">
    <name type="scientific">Dichomitus squalens (strain LYAD-421)</name>
    <name type="common">Western red white-rot fungus</name>
    <dbReference type="NCBI Taxonomy" id="732165"/>
    <lineage>
        <taxon>Eukaryota</taxon>
        <taxon>Fungi</taxon>
        <taxon>Dikarya</taxon>
        <taxon>Basidiomycota</taxon>
        <taxon>Agaricomycotina</taxon>
        <taxon>Agaricomycetes</taxon>
        <taxon>Polyporales</taxon>
        <taxon>Polyporaceae</taxon>
        <taxon>Dichomitus</taxon>
    </lineage>
</organism>
<accession>R7SVE4</accession>
<dbReference type="EMBL" id="JH719422">
    <property type="protein sequence ID" value="EJF59715.1"/>
    <property type="molecule type" value="Genomic_DNA"/>
</dbReference>